<evidence type="ECO:0000256" key="2">
    <source>
        <dbReference type="ARBA" id="ARBA00023157"/>
    </source>
</evidence>
<evidence type="ECO:0000313" key="5">
    <source>
        <dbReference type="Proteomes" id="UP000534407"/>
    </source>
</evidence>
<dbReference type="PROSITE" id="PS50041">
    <property type="entry name" value="C_TYPE_LECTIN_2"/>
    <property type="match status" value="1"/>
</dbReference>
<dbReference type="InterPro" id="IPR001304">
    <property type="entry name" value="C-type_lectin-like"/>
</dbReference>
<evidence type="ECO:0000256" key="1">
    <source>
        <dbReference type="ARBA" id="ARBA00022989"/>
    </source>
</evidence>
<feature type="non-terminal residue" evidence="4">
    <location>
        <position position="99"/>
    </location>
</feature>
<dbReference type="InterPro" id="IPR051527">
    <property type="entry name" value="KLR_subfamily_B"/>
</dbReference>
<feature type="domain" description="C-type lectin" evidence="3">
    <location>
        <begin position="1"/>
        <end position="93"/>
    </location>
</feature>
<accession>A0A7L1P8E1</accession>
<dbReference type="PANTHER" id="PTHR46784:SF1">
    <property type="entry name" value="KILLER CELL LECTIN-LIKE RECEPTOR SUBFAMILY B MEMBER 1"/>
    <property type="match status" value="1"/>
</dbReference>
<comment type="caution">
    <text evidence="4">The sequence shown here is derived from an EMBL/GenBank/DDBJ whole genome shotgun (WGS) entry which is preliminary data.</text>
</comment>
<gene>
    <name evidence="4" type="primary">Klrb1b_0</name>
    <name evidence="4" type="ORF">ORIORI_R15242</name>
</gene>
<name>A0A7L1P8E1_ORIOR</name>
<dbReference type="GO" id="GO:0009986">
    <property type="term" value="C:cell surface"/>
    <property type="evidence" value="ECO:0007669"/>
    <property type="project" value="TreeGrafter"/>
</dbReference>
<evidence type="ECO:0000259" key="3">
    <source>
        <dbReference type="PROSITE" id="PS50041"/>
    </source>
</evidence>
<keyword evidence="1" id="KW-0472">Membrane</keyword>
<reference evidence="4 5" key="1">
    <citation type="submission" date="2019-09" db="EMBL/GenBank/DDBJ databases">
        <title>Bird 10,000 Genomes (B10K) Project - Family phase.</title>
        <authorList>
            <person name="Zhang G."/>
        </authorList>
    </citation>
    <scope>NUCLEOTIDE SEQUENCE [LARGE SCALE GENOMIC DNA]</scope>
    <source>
        <strain evidence="4">B10K-DU-002-24</strain>
        <tissue evidence="4">Muscle</tissue>
    </source>
</reference>
<organism evidence="4 5">
    <name type="scientific">Oriolus oriolus</name>
    <name type="common">Eurasian golden oriole</name>
    <name type="synonym">Coracias oriolus</name>
    <dbReference type="NCBI Taxonomy" id="181099"/>
    <lineage>
        <taxon>Eukaryota</taxon>
        <taxon>Metazoa</taxon>
        <taxon>Chordata</taxon>
        <taxon>Craniata</taxon>
        <taxon>Vertebrata</taxon>
        <taxon>Euteleostomi</taxon>
        <taxon>Archelosauria</taxon>
        <taxon>Archosauria</taxon>
        <taxon>Dinosauria</taxon>
        <taxon>Saurischia</taxon>
        <taxon>Theropoda</taxon>
        <taxon>Coelurosauria</taxon>
        <taxon>Aves</taxon>
        <taxon>Neognathae</taxon>
        <taxon>Neoaves</taxon>
        <taxon>Telluraves</taxon>
        <taxon>Australaves</taxon>
        <taxon>Passeriformes</taxon>
        <taxon>Corvoidea</taxon>
        <taxon>Corvidae</taxon>
        <taxon>Oriolus</taxon>
    </lineage>
</organism>
<dbReference type="InterPro" id="IPR016186">
    <property type="entry name" value="C-type_lectin-like/link_sf"/>
</dbReference>
<dbReference type="GO" id="GO:0038023">
    <property type="term" value="F:signaling receptor activity"/>
    <property type="evidence" value="ECO:0007669"/>
    <property type="project" value="TreeGrafter"/>
</dbReference>
<dbReference type="SUPFAM" id="SSF56436">
    <property type="entry name" value="C-type lectin-like"/>
    <property type="match status" value="1"/>
</dbReference>
<dbReference type="GO" id="GO:0005886">
    <property type="term" value="C:plasma membrane"/>
    <property type="evidence" value="ECO:0007669"/>
    <property type="project" value="TreeGrafter"/>
</dbReference>
<keyword evidence="2" id="KW-1015">Disulfide bond</keyword>
<dbReference type="AlphaFoldDB" id="A0A7L1P8E1"/>
<sequence>REDCGDRGATLLLPRDGDELELFNETLQKSGRNFWIGLWEPAPGTGWTWVNGSRLDRDRFQLDHNERPGNCGTLRSSRIISEDCGLELQWICQREAIKL</sequence>
<keyword evidence="5" id="KW-1185">Reference proteome</keyword>
<keyword evidence="1" id="KW-0812">Transmembrane</keyword>
<dbReference type="Gene3D" id="3.10.100.10">
    <property type="entry name" value="Mannose-Binding Protein A, subunit A"/>
    <property type="match status" value="1"/>
</dbReference>
<proteinExistence type="predicted"/>
<dbReference type="EMBL" id="VXBT01001958">
    <property type="protein sequence ID" value="NXO07667.1"/>
    <property type="molecule type" value="Genomic_DNA"/>
</dbReference>
<dbReference type="Proteomes" id="UP000534407">
    <property type="component" value="Unassembled WGS sequence"/>
</dbReference>
<feature type="non-terminal residue" evidence="4">
    <location>
        <position position="1"/>
    </location>
</feature>
<protein>
    <submittedName>
        <fullName evidence="4">KRBBA protein</fullName>
    </submittedName>
</protein>
<keyword evidence="1" id="KW-1133">Transmembrane helix</keyword>
<dbReference type="Pfam" id="PF00059">
    <property type="entry name" value="Lectin_C"/>
    <property type="match status" value="1"/>
</dbReference>
<dbReference type="InterPro" id="IPR016187">
    <property type="entry name" value="CTDL_fold"/>
</dbReference>
<dbReference type="PANTHER" id="PTHR46784">
    <property type="entry name" value="KILLER CELL LECTIN-LIKE RECEPTOR SUBFAMILY B MEMBER 1"/>
    <property type="match status" value="1"/>
</dbReference>
<dbReference type="GO" id="GO:0042269">
    <property type="term" value="P:regulation of natural killer cell mediated cytotoxicity"/>
    <property type="evidence" value="ECO:0007669"/>
    <property type="project" value="TreeGrafter"/>
</dbReference>
<evidence type="ECO:0000313" key="4">
    <source>
        <dbReference type="EMBL" id="NXO07667.1"/>
    </source>
</evidence>